<proteinExistence type="inferred from homology"/>
<dbReference type="GO" id="GO:0016787">
    <property type="term" value="F:hydrolase activity"/>
    <property type="evidence" value="ECO:0007669"/>
    <property type="project" value="UniProtKB-KW"/>
</dbReference>
<dbReference type="EMBL" id="KQ434998">
    <property type="protein sequence ID" value="KZC13295.1"/>
    <property type="molecule type" value="Genomic_DNA"/>
</dbReference>
<evidence type="ECO:0000313" key="4">
    <source>
        <dbReference type="EMBL" id="KZC13295.1"/>
    </source>
</evidence>
<gene>
    <name evidence="4" type="ORF">WN55_05601</name>
</gene>
<dbReference type="PANTHER" id="PTHR43798">
    <property type="entry name" value="MONOACYLGLYCEROL LIPASE"/>
    <property type="match status" value="1"/>
</dbReference>
<dbReference type="Proteomes" id="UP000076502">
    <property type="component" value="Unassembled WGS sequence"/>
</dbReference>
<organism evidence="4 5">
    <name type="scientific">Dufourea novaeangliae</name>
    <name type="common">Sweat bee</name>
    <dbReference type="NCBI Taxonomy" id="178035"/>
    <lineage>
        <taxon>Eukaryota</taxon>
        <taxon>Metazoa</taxon>
        <taxon>Ecdysozoa</taxon>
        <taxon>Arthropoda</taxon>
        <taxon>Hexapoda</taxon>
        <taxon>Insecta</taxon>
        <taxon>Pterygota</taxon>
        <taxon>Neoptera</taxon>
        <taxon>Endopterygota</taxon>
        <taxon>Hymenoptera</taxon>
        <taxon>Apocrita</taxon>
        <taxon>Aculeata</taxon>
        <taxon>Apoidea</taxon>
        <taxon>Anthophila</taxon>
        <taxon>Halictidae</taxon>
        <taxon>Rophitinae</taxon>
        <taxon>Dufourea</taxon>
    </lineage>
</organism>
<dbReference type="ESTHER" id="9hyme-a0a154pn38">
    <property type="family name" value="SERHL"/>
</dbReference>
<dbReference type="InterPro" id="IPR029058">
    <property type="entry name" value="AB_hydrolase_fold"/>
</dbReference>
<dbReference type="SUPFAM" id="SSF53474">
    <property type="entry name" value="alpha/beta-Hydrolases"/>
    <property type="match status" value="1"/>
</dbReference>
<evidence type="ECO:0000256" key="1">
    <source>
        <dbReference type="ARBA" id="ARBA00008645"/>
    </source>
</evidence>
<dbReference type="AlphaFoldDB" id="A0A154PN38"/>
<evidence type="ECO:0000313" key="5">
    <source>
        <dbReference type="Proteomes" id="UP000076502"/>
    </source>
</evidence>
<keyword evidence="2 4" id="KW-0378">Hydrolase</keyword>
<evidence type="ECO:0000259" key="3">
    <source>
        <dbReference type="Pfam" id="PF00561"/>
    </source>
</evidence>
<dbReference type="OMA" id="HGWMDVS"/>
<dbReference type="GO" id="GO:0016020">
    <property type="term" value="C:membrane"/>
    <property type="evidence" value="ECO:0007669"/>
    <property type="project" value="TreeGrafter"/>
</dbReference>
<sequence>MNTDTENITSADNINKQKPHNVEEVTIPVPWGHISGKWWGPMDQQPIIALHGWQDNCGSFDTLIPLLPSDIAILTLDLFGHGCSTDFPIGQFCNIVWDGLLTLRRIVKYYRWNKVKLIGHSLGGVVSFLYSATYPDEVDFIISLDIAGPNSKDVSEIAAATGDTIDKYLSFETLNGKDSPDYTYEEMLHIIEGAYNGSITRESAIILMKRGIRPSYDPERFCFSRDSRLKVATLGMPSMDLLLAFAARVKCAYLNIRASDGLKYEKPEHYHMVLDRIKVGAKRFEYHEVEGSHHVHLNNPERVASIINKFIST</sequence>
<feature type="domain" description="AB hydrolase-1" evidence="3">
    <location>
        <begin position="46"/>
        <end position="151"/>
    </location>
</feature>
<dbReference type="PANTHER" id="PTHR43798:SF14">
    <property type="entry name" value="SERINE HYDROLASE-LIKE PROTEIN DDB_G0286239"/>
    <property type="match status" value="1"/>
</dbReference>
<dbReference type="InterPro" id="IPR050266">
    <property type="entry name" value="AB_hydrolase_sf"/>
</dbReference>
<dbReference type="Pfam" id="PF00561">
    <property type="entry name" value="Abhydrolase_1"/>
    <property type="match status" value="1"/>
</dbReference>
<keyword evidence="5" id="KW-1185">Reference proteome</keyword>
<dbReference type="OrthoDB" id="190201at2759"/>
<dbReference type="STRING" id="178035.A0A154PN38"/>
<dbReference type="InterPro" id="IPR000073">
    <property type="entry name" value="AB_hydrolase_1"/>
</dbReference>
<dbReference type="Gene3D" id="3.40.50.1820">
    <property type="entry name" value="alpha/beta hydrolase"/>
    <property type="match status" value="1"/>
</dbReference>
<evidence type="ECO:0000256" key="2">
    <source>
        <dbReference type="ARBA" id="ARBA00022801"/>
    </source>
</evidence>
<accession>A0A154PN38</accession>
<reference evidence="4 5" key="1">
    <citation type="submission" date="2015-07" db="EMBL/GenBank/DDBJ databases">
        <title>The genome of Dufourea novaeangliae.</title>
        <authorList>
            <person name="Pan H."/>
            <person name="Kapheim K."/>
        </authorList>
    </citation>
    <scope>NUCLEOTIDE SEQUENCE [LARGE SCALE GENOMIC DNA]</scope>
    <source>
        <strain evidence="4">0120121106</strain>
        <tissue evidence="4">Whole body</tissue>
    </source>
</reference>
<protein>
    <submittedName>
        <fullName evidence="4">Putative serine hydrolase</fullName>
    </submittedName>
</protein>
<name>A0A154PN38_DUFNO</name>
<comment type="similarity">
    <text evidence="1">Belongs to the AB hydrolase superfamily.</text>
</comment>